<sequence>MTRLTNILAIASTSVLLATSTAFAGPSIGPENEVQYIVSAHERLVPQPGRTLTAPAIAAPHFDPHWGPAFDPSVN</sequence>
<protein>
    <submittedName>
        <fullName evidence="2">Uncharacterized protein</fullName>
    </submittedName>
</protein>
<dbReference type="Proteomes" id="UP000606044">
    <property type="component" value="Unassembled WGS sequence"/>
</dbReference>
<comment type="caution">
    <text evidence="2">The sequence shown here is derived from an EMBL/GenBank/DDBJ whole genome shotgun (WGS) entry which is preliminary data.</text>
</comment>
<feature type="chain" id="PRO_5037710540" evidence="1">
    <location>
        <begin position="25"/>
        <end position="75"/>
    </location>
</feature>
<evidence type="ECO:0000313" key="3">
    <source>
        <dbReference type="Proteomes" id="UP000606044"/>
    </source>
</evidence>
<dbReference type="RefSeq" id="WP_188575719.1">
    <property type="nucleotide sequence ID" value="NZ_BMCT01000001.1"/>
</dbReference>
<dbReference type="AlphaFoldDB" id="A0A917BPU5"/>
<reference evidence="2" key="1">
    <citation type="journal article" date="2014" name="Int. J. Syst. Evol. Microbiol.">
        <title>Complete genome sequence of Corynebacterium casei LMG S-19264T (=DSM 44701T), isolated from a smear-ripened cheese.</title>
        <authorList>
            <consortium name="US DOE Joint Genome Institute (JGI-PGF)"/>
            <person name="Walter F."/>
            <person name="Albersmeier A."/>
            <person name="Kalinowski J."/>
            <person name="Ruckert C."/>
        </authorList>
    </citation>
    <scope>NUCLEOTIDE SEQUENCE</scope>
    <source>
        <strain evidence="2">CCM 7897</strain>
    </source>
</reference>
<accession>A0A917BPU5</accession>
<feature type="signal peptide" evidence="1">
    <location>
        <begin position="1"/>
        <end position="24"/>
    </location>
</feature>
<keyword evidence="3" id="KW-1185">Reference proteome</keyword>
<dbReference type="EMBL" id="BMCT01000001">
    <property type="protein sequence ID" value="GGF51497.1"/>
    <property type="molecule type" value="Genomic_DNA"/>
</dbReference>
<evidence type="ECO:0000256" key="1">
    <source>
        <dbReference type="SAM" id="SignalP"/>
    </source>
</evidence>
<proteinExistence type="predicted"/>
<name>A0A917BPU5_9HYPH</name>
<keyword evidence="1" id="KW-0732">Signal</keyword>
<organism evidence="2 3">
    <name type="scientific">Azorhizobium oxalatiphilum</name>
    <dbReference type="NCBI Taxonomy" id="980631"/>
    <lineage>
        <taxon>Bacteria</taxon>
        <taxon>Pseudomonadati</taxon>
        <taxon>Pseudomonadota</taxon>
        <taxon>Alphaproteobacteria</taxon>
        <taxon>Hyphomicrobiales</taxon>
        <taxon>Xanthobacteraceae</taxon>
        <taxon>Azorhizobium</taxon>
    </lineage>
</organism>
<reference evidence="2" key="2">
    <citation type="submission" date="2020-09" db="EMBL/GenBank/DDBJ databases">
        <authorList>
            <person name="Sun Q."/>
            <person name="Sedlacek I."/>
        </authorList>
    </citation>
    <scope>NUCLEOTIDE SEQUENCE</scope>
    <source>
        <strain evidence="2">CCM 7897</strain>
    </source>
</reference>
<evidence type="ECO:0000313" key="2">
    <source>
        <dbReference type="EMBL" id="GGF51497.1"/>
    </source>
</evidence>
<gene>
    <name evidence="2" type="ORF">GCM10007301_08690</name>
</gene>